<dbReference type="AlphaFoldDB" id="A0A1G2CED6"/>
<protein>
    <submittedName>
        <fullName evidence="1">Uncharacterized protein</fullName>
    </submittedName>
</protein>
<dbReference type="EMBL" id="MHLA01000013">
    <property type="protein sequence ID" value="OGY99762.1"/>
    <property type="molecule type" value="Genomic_DNA"/>
</dbReference>
<gene>
    <name evidence="1" type="ORF">A2945_02080</name>
</gene>
<accession>A0A1G2CED6</accession>
<reference evidence="1 2" key="1">
    <citation type="journal article" date="2016" name="Nat. Commun.">
        <title>Thousands of microbial genomes shed light on interconnected biogeochemical processes in an aquifer system.</title>
        <authorList>
            <person name="Anantharaman K."/>
            <person name="Brown C.T."/>
            <person name="Hug L.A."/>
            <person name="Sharon I."/>
            <person name="Castelle C.J."/>
            <person name="Probst A.J."/>
            <person name="Thomas B.C."/>
            <person name="Singh A."/>
            <person name="Wilkins M.J."/>
            <person name="Karaoz U."/>
            <person name="Brodie E.L."/>
            <person name="Williams K.H."/>
            <person name="Hubbard S.S."/>
            <person name="Banfield J.F."/>
        </authorList>
    </citation>
    <scope>NUCLEOTIDE SEQUENCE [LARGE SCALE GENOMIC DNA]</scope>
</reference>
<proteinExistence type="predicted"/>
<evidence type="ECO:0000313" key="1">
    <source>
        <dbReference type="EMBL" id="OGY99762.1"/>
    </source>
</evidence>
<comment type="caution">
    <text evidence="1">The sequence shown here is derived from an EMBL/GenBank/DDBJ whole genome shotgun (WGS) entry which is preliminary data.</text>
</comment>
<name>A0A1G2CED6_9BACT</name>
<evidence type="ECO:0000313" key="2">
    <source>
        <dbReference type="Proteomes" id="UP000178880"/>
    </source>
</evidence>
<organism evidence="1 2">
    <name type="scientific">Candidatus Liptonbacteria bacterium RIFCSPLOWO2_01_FULL_52_25</name>
    <dbReference type="NCBI Taxonomy" id="1798650"/>
    <lineage>
        <taxon>Bacteria</taxon>
        <taxon>Candidatus Liptoniibacteriota</taxon>
    </lineage>
</organism>
<dbReference type="Proteomes" id="UP000178880">
    <property type="component" value="Unassembled WGS sequence"/>
</dbReference>
<sequence length="142" mass="16386">MTRTVAVRYVLGKTLSGEAIWHEKSGGGYACVIYRRTPDEMRVEIGTSYSRTGGKKYIFYSLIKLDEAGEPHETYAEESGMNGPLGRVLERWFDKNYADNREFADELEKLHAAVRRQCAERVIKAMEEADKTEQEIYKRLPR</sequence>